<evidence type="ECO:0000256" key="1">
    <source>
        <dbReference type="SAM" id="MobiDB-lite"/>
    </source>
</evidence>
<protein>
    <submittedName>
        <fullName evidence="2">Uncharacterized protein</fullName>
    </submittedName>
</protein>
<dbReference type="RefSeq" id="WP_091332652.1">
    <property type="nucleotide sequence ID" value="NZ_FNOW01000010.1"/>
</dbReference>
<name>A0A1H3DXK6_ALLWA</name>
<dbReference type="STRING" id="61595.SAMN05421644_11028"/>
<feature type="region of interest" description="Disordered" evidence="1">
    <location>
        <begin position="166"/>
        <end position="210"/>
    </location>
</feature>
<dbReference type="EMBL" id="FNOW01000010">
    <property type="protein sequence ID" value="SDX70369.1"/>
    <property type="molecule type" value="Genomic_DNA"/>
</dbReference>
<dbReference type="Proteomes" id="UP000198672">
    <property type="component" value="Unassembled WGS sequence"/>
</dbReference>
<sequence>MRKDHYSPPAKWTREFRGALKLSDAHFKVYSYLENALESHATGIYFITLSAIAEMVCDERDFVARIMEELESAGLILWDAKADVVYVPCVCGEQFRWSGRAGKDPEKDFRVTDGRRHIQSLPTSYLIELFLSRWPIFKTDEGAYQGAYQAPSQGAYQGATQAPYQAPTTTTFSTSKILDPSQTPPTPDAPKFRPLDDDGIDIDINEEVTP</sequence>
<dbReference type="OrthoDB" id="57346at135613"/>
<keyword evidence="3" id="KW-1185">Reference proteome</keyword>
<dbReference type="AlphaFoldDB" id="A0A1H3DXK6"/>
<evidence type="ECO:0000313" key="3">
    <source>
        <dbReference type="Proteomes" id="UP000198672"/>
    </source>
</evidence>
<reference evidence="3" key="1">
    <citation type="submission" date="2016-10" db="EMBL/GenBank/DDBJ databases">
        <authorList>
            <person name="Varghese N."/>
            <person name="Submissions S."/>
        </authorList>
    </citation>
    <scope>NUCLEOTIDE SEQUENCE [LARGE SCALE GENOMIC DNA]</scope>
    <source>
        <strain evidence="3">DSM 173</strain>
    </source>
</reference>
<feature type="compositionally biased region" description="Acidic residues" evidence="1">
    <location>
        <begin position="197"/>
        <end position="210"/>
    </location>
</feature>
<gene>
    <name evidence="2" type="ORF">SAMN05421644_11028</name>
</gene>
<evidence type="ECO:0000313" key="2">
    <source>
        <dbReference type="EMBL" id="SDX70369.1"/>
    </source>
</evidence>
<organism evidence="2 3">
    <name type="scientific">Allochromatium warmingii</name>
    <name type="common">Chromatium warmingii</name>
    <dbReference type="NCBI Taxonomy" id="61595"/>
    <lineage>
        <taxon>Bacteria</taxon>
        <taxon>Pseudomonadati</taxon>
        <taxon>Pseudomonadota</taxon>
        <taxon>Gammaproteobacteria</taxon>
        <taxon>Chromatiales</taxon>
        <taxon>Chromatiaceae</taxon>
        <taxon>Allochromatium</taxon>
    </lineage>
</organism>
<accession>A0A1H3DXK6</accession>
<proteinExistence type="predicted"/>